<evidence type="ECO:0000313" key="3">
    <source>
        <dbReference type="Proteomes" id="UP000541810"/>
    </source>
</evidence>
<dbReference type="Pfam" id="PF05982">
    <property type="entry name" value="Sbt_1"/>
    <property type="match status" value="1"/>
</dbReference>
<dbReference type="Proteomes" id="UP000541810">
    <property type="component" value="Unassembled WGS sequence"/>
</dbReference>
<keyword evidence="3" id="KW-1185">Reference proteome</keyword>
<sequence>MDVSLLLDNLRTPAILFFGLGVFAAVVRSDLALPQPIPKFLSVYLLMAIGLHGGVELMRSEIDTSVVLILLAAVGLSAATPLWSFFVLRLKLDVPNAAAMAATYGSISAVTFITATNFLDSLNSTDPAYTPGGYMVAAMALMESPAIVVGVLLARYFASPAKDSDSSSDPLPQEDRGKIDWGELLREAFFNGAVIVLVGSLLIGIAIDEKGWDSIQPFVYTPFKGVLCLFLLDMGLVAARRLSDLRRCGPSLIAFAILSAPLHASLGIAVAWLLGVGQGDALLLAVLAGSASYIAVPAAMRLAVPEANPGLYVTMSLAVTFPFNITVGIPLYLAIIEALWA</sequence>
<dbReference type="PANTHER" id="PTHR40400:SF1">
    <property type="entry name" value="SLR1512 PROTEIN"/>
    <property type="match status" value="1"/>
</dbReference>
<proteinExistence type="predicted"/>
<comment type="caution">
    <text evidence="2">The sequence shown here is derived from an EMBL/GenBank/DDBJ whole genome shotgun (WGS) entry which is preliminary data.</text>
</comment>
<name>A0A7X0H3J1_9BACT</name>
<evidence type="ECO:0000256" key="1">
    <source>
        <dbReference type="SAM" id="Phobius"/>
    </source>
</evidence>
<accession>A0A7X0H3J1</accession>
<feature type="transmembrane region" description="Helical" evidence="1">
    <location>
        <begin position="98"/>
        <end position="119"/>
    </location>
</feature>
<protein>
    <recommendedName>
        <fullName evidence="4">Sodium-dependent bicarbonate transport family permease</fullName>
    </recommendedName>
</protein>
<feature type="transmembrane region" description="Helical" evidence="1">
    <location>
        <begin position="40"/>
        <end position="58"/>
    </location>
</feature>
<dbReference type="PANTHER" id="PTHR40400">
    <property type="entry name" value="SLR1512 PROTEIN"/>
    <property type="match status" value="1"/>
</dbReference>
<feature type="transmembrane region" description="Helical" evidence="1">
    <location>
        <begin position="311"/>
        <end position="335"/>
    </location>
</feature>
<dbReference type="EMBL" id="JACHGY010000001">
    <property type="protein sequence ID" value="MBB6428622.1"/>
    <property type="molecule type" value="Genomic_DNA"/>
</dbReference>
<feature type="transmembrane region" description="Helical" evidence="1">
    <location>
        <begin position="12"/>
        <end position="33"/>
    </location>
</feature>
<dbReference type="AlphaFoldDB" id="A0A7X0H3J1"/>
<feature type="transmembrane region" description="Helical" evidence="1">
    <location>
        <begin position="134"/>
        <end position="158"/>
    </location>
</feature>
<evidence type="ECO:0000313" key="2">
    <source>
        <dbReference type="EMBL" id="MBB6428622.1"/>
    </source>
</evidence>
<feature type="transmembrane region" description="Helical" evidence="1">
    <location>
        <begin position="188"/>
        <end position="207"/>
    </location>
</feature>
<feature type="transmembrane region" description="Helical" evidence="1">
    <location>
        <begin position="251"/>
        <end position="275"/>
    </location>
</feature>
<dbReference type="InterPro" id="IPR010293">
    <property type="entry name" value="Sbt_1"/>
</dbReference>
<feature type="transmembrane region" description="Helical" evidence="1">
    <location>
        <begin position="281"/>
        <end position="304"/>
    </location>
</feature>
<keyword evidence="1" id="KW-1133">Transmembrane helix</keyword>
<gene>
    <name evidence="2" type="ORF">HNQ40_000428</name>
</gene>
<keyword evidence="1" id="KW-0812">Transmembrane</keyword>
<organism evidence="2 3">
    <name type="scientific">Algisphaera agarilytica</name>
    <dbReference type="NCBI Taxonomy" id="1385975"/>
    <lineage>
        <taxon>Bacteria</taxon>
        <taxon>Pseudomonadati</taxon>
        <taxon>Planctomycetota</taxon>
        <taxon>Phycisphaerae</taxon>
        <taxon>Phycisphaerales</taxon>
        <taxon>Phycisphaeraceae</taxon>
        <taxon>Algisphaera</taxon>
    </lineage>
</organism>
<feature type="transmembrane region" description="Helical" evidence="1">
    <location>
        <begin position="64"/>
        <end position="86"/>
    </location>
</feature>
<evidence type="ECO:0008006" key="4">
    <source>
        <dbReference type="Google" id="ProtNLM"/>
    </source>
</evidence>
<feature type="transmembrane region" description="Helical" evidence="1">
    <location>
        <begin position="219"/>
        <end position="239"/>
    </location>
</feature>
<keyword evidence="1" id="KW-0472">Membrane</keyword>
<dbReference type="RefSeq" id="WP_184675930.1">
    <property type="nucleotide sequence ID" value="NZ_JACHGY010000001.1"/>
</dbReference>
<reference evidence="2 3" key="1">
    <citation type="submission" date="2020-08" db="EMBL/GenBank/DDBJ databases">
        <title>Genomic Encyclopedia of Type Strains, Phase IV (KMG-IV): sequencing the most valuable type-strain genomes for metagenomic binning, comparative biology and taxonomic classification.</title>
        <authorList>
            <person name="Goeker M."/>
        </authorList>
    </citation>
    <scope>NUCLEOTIDE SEQUENCE [LARGE SCALE GENOMIC DNA]</scope>
    <source>
        <strain evidence="2 3">DSM 103725</strain>
    </source>
</reference>